<proteinExistence type="predicted"/>
<comment type="caution">
    <text evidence="2">The sequence shown here is derived from an EMBL/GenBank/DDBJ whole genome shotgun (WGS) entry which is preliminary data.</text>
</comment>
<feature type="region of interest" description="Disordered" evidence="1">
    <location>
        <begin position="1"/>
        <end position="36"/>
    </location>
</feature>
<sequence length="52" mass="6021">SLGDIKRSPPYAATITSVASPPSMSSHRHHRRHSKYQVRFRCTIEESMYKMT</sequence>
<dbReference type="EMBL" id="BKCJ010377045">
    <property type="protein sequence ID" value="GFA15241.1"/>
    <property type="molecule type" value="Genomic_DNA"/>
</dbReference>
<accession>A0A699J7T1</accession>
<evidence type="ECO:0000313" key="2">
    <source>
        <dbReference type="EMBL" id="GFA15241.1"/>
    </source>
</evidence>
<protein>
    <submittedName>
        <fullName evidence="2">Uncharacterized protein</fullName>
    </submittedName>
</protein>
<evidence type="ECO:0000256" key="1">
    <source>
        <dbReference type="SAM" id="MobiDB-lite"/>
    </source>
</evidence>
<gene>
    <name evidence="2" type="ORF">Tci_587213</name>
</gene>
<organism evidence="2">
    <name type="scientific">Tanacetum cinerariifolium</name>
    <name type="common">Dalmatian daisy</name>
    <name type="synonym">Chrysanthemum cinerariifolium</name>
    <dbReference type="NCBI Taxonomy" id="118510"/>
    <lineage>
        <taxon>Eukaryota</taxon>
        <taxon>Viridiplantae</taxon>
        <taxon>Streptophyta</taxon>
        <taxon>Embryophyta</taxon>
        <taxon>Tracheophyta</taxon>
        <taxon>Spermatophyta</taxon>
        <taxon>Magnoliopsida</taxon>
        <taxon>eudicotyledons</taxon>
        <taxon>Gunneridae</taxon>
        <taxon>Pentapetalae</taxon>
        <taxon>asterids</taxon>
        <taxon>campanulids</taxon>
        <taxon>Asterales</taxon>
        <taxon>Asteraceae</taxon>
        <taxon>Asteroideae</taxon>
        <taxon>Anthemideae</taxon>
        <taxon>Anthemidinae</taxon>
        <taxon>Tanacetum</taxon>
    </lineage>
</organism>
<name>A0A699J7T1_TANCI</name>
<feature type="non-terminal residue" evidence="2">
    <location>
        <position position="1"/>
    </location>
</feature>
<reference evidence="2" key="1">
    <citation type="journal article" date="2019" name="Sci. Rep.">
        <title>Draft genome of Tanacetum cinerariifolium, the natural source of mosquito coil.</title>
        <authorList>
            <person name="Yamashiro T."/>
            <person name="Shiraishi A."/>
            <person name="Satake H."/>
            <person name="Nakayama K."/>
        </authorList>
    </citation>
    <scope>NUCLEOTIDE SEQUENCE</scope>
</reference>
<dbReference type="AlphaFoldDB" id="A0A699J7T1"/>
<feature type="compositionally biased region" description="Basic residues" evidence="1">
    <location>
        <begin position="26"/>
        <end position="36"/>
    </location>
</feature>
<feature type="compositionally biased region" description="Polar residues" evidence="1">
    <location>
        <begin position="14"/>
        <end position="24"/>
    </location>
</feature>